<keyword evidence="6" id="KW-0131">Cell cycle</keyword>
<dbReference type="AlphaFoldDB" id="A0A941JGG6"/>
<dbReference type="GO" id="GO:0030428">
    <property type="term" value="C:cell septum"/>
    <property type="evidence" value="ECO:0007669"/>
    <property type="project" value="TreeGrafter"/>
</dbReference>
<evidence type="ECO:0000256" key="7">
    <source>
        <dbReference type="ARBA" id="ARBA00024910"/>
    </source>
</evidence>
<gene>
    <name evidence="11" type="primary">zapA</name>
    <name evidence="11" type="ORF">KD144_12320</name>
</gene>
<evidence type="ECO:0000256" key="9">
    <source>
        <dbReference type="ARBA" id="ARBA00033158"/>
    </source>
</evidence>
<sequence length="89" mass="10175">MGVSNTPKNRTNVDIYGTPYTIIGKEPSSHVRLVASIVDEKMREIHVKNPSLDLNKLAVLTAVNIVNDYINLEDRVKELEEELKRREKD</sequence>
<comment type="subcellular location">
    <subcellularLocation>
        <location evidence="1">Cytoplasm</location>
    </subcellularLocation>
</comment>
<evidence type="ECO:0000256" key="1">
    <source>
        <dbReference type="ARBA" id="ARBA00004496"/>
    </source>
</evidence>
<keyword evidence="4 11" id="KW-0132">Cell division</keyword>
<evidence type="ECO:0000256" key="4">
    <source>
        <dbReference type="ARBA" id="ARBA00022618"/>
    </source>
</evidence>
<keyword evidence="5" id="KW-0717">Septation</keyword>
<organism evidence="11">
    <name type="scientific">Niallia circulans</name>
    <name type="common">Bacillus circulans</name>
    <dbReference type="NCBI Taxonomy" id="1397"/>
    <lineage>
        <taxon>Bacteria</taxon>
        <taxon>Bacillati</taxon>
        <taxon>Bacillota</taxon>
        <taxon>Bacilli</taxon>
        <taxon>Bacillales</taxon>
        <taxon>Bacillaceae</taxon>
        <taxon>Niallia</taxon>
    </lineage>
</organism>
<proteinExistence type="predicted"/>
<protein>
    <recommendedName>
        <fullName evidence="2">Cell division protein ZapA</fullName>
    </recommendedName>
    <alternativeName>
        <fullName evidence="9">Z ring-associated protein ZapA</fullName>
    </alternativeName>
</protein>
<dbReference type="PANTHER" id="PTHR34981:SF1">
    <property type="entry name" value="CELL DIVISION PROTEIN ZAPA"/>
    <property type="match status" value="1"/>
</dbReference>
<keyword evidence="3" id="KW-0963">Cytoplasm</keyword>
<reference evidence="11" key="1">
    <citation type="submission" date="2021-04" db="EMBL/GenBank/DDBJ databases">
        <title>Genomic analysis of electroactive and textile dye degrading Bacillus circulans strain: DC10 isolated from constructed wetland-microbial fuel cells treating textile dye wastewaters.</title>
        <authorList>
            <person name="Patel D.U."/>
            <person name="Desai C.R."/>
        </authorList>
    </citation>
    <scope>NUCLEOTIDE SEQUENCE</scope>
    <source>
        <strain evidence="11">DC10</strain>
    </source>
</reference>
<dbReference type="GO" id="GO:0032153">
    <property type="term" value="C:cell division site"/>
    <property type="evidence" value="ECO:0007669"/>
    <property type="project" value="TreeGrafter"/>
</dbReference>
<dbReference type="InterPro" id="IPR053712">
    <property type="entry name" value="Bac_CellDiv_Activator"/>
</dbReference>
<dbReference type="EMBL" id="JAGTPX010000011">
    <property type="protein sequence ID" value="MBR8670336.1"/>
    <property type="molecule type" value="Genomic_DNA"/>
</dbReference>
<dbReference type="Pfam" id="PF05164">
    <property type="entry name" value="ZapA"/>
    <property type="match status" value="1"/>
</dbReference>
<evidence type="ECO:0000256" key="8">
    <source>
        <dbReference type="ARBA" id="ARBA00026068"/>
    </source>
</evidence>
<dbReference type="InterPro" id="IPR007838">
    <property type="entry name" value="Cell_div_ZapA-like"/>
</dbReference>
<accession>A0A941JGG6</accession>
<dbReference type="InterPro" id="IPR036192">
    <property type="entry name" value="Cell_div_ZapA-like_sf"/>
</dbReference>
<dbReference type="NCBIfam" id="NF010724">
    <property type="entry name" value="PRK14126.1"/>
    <property type="match status" value="1"/>
</dbReference>
<dbReference type="GO" id="GO:0000917">
    <property type="term" value="P:division septum assembly"/>
    <property type="evidence" value="ECO:0007669"/>
    <property type="project" value="UniProtKB-KW"/>
</dbReference>
<evidence type="ECO:0000256" key="3">
    <source>
        <dbReference type="ARBA" id="ARBA00022490"/>
    </source>
</evidence>
<evidence type="ECO:0000313" key="11">
    <source>
        <dbReference type="EMBL" id="MBR8670336.1"/>
    </source>
</evidence>
<keyword evidence="10" id="KW-0175">Coiled coil</keyword>
<feature type="coiled-coil region" evidence="10">
    <location>
        <begin position="62"/>
        <end position="89"/>
    </location>
</feature>
<dbReference type="Gene3D" id="6.10.250.790">
    <property type="match status" value="1"/>
</dbReference>
<dbReference type="GO" id="GO:0000921">
    <property type="term" value="P:septin ring assembly"/>
    <property type="evidence" value="ECO:0007669"/>
    <property type="project" value="TreeGrafter"/>
</dbReference>
<dbReference type="GO" id="GO:0005829">
    <property type="term" value="C:cytosol"/>
    <property type="evidence" value="ECO:0007669"/>
    <property type="project" value="TreeGrafter"/>
</dbReference>
<comment type="function">
    <text evidence="7">Activator of cell division through the inhibition of FtsZ GTPase activity, therefore promoting FtsZ assembly into bundles of protofilaments necessary for the formation of the division Z ring. It is recruited early at mid-cell but it is not essential for cell division.</text>
</comment>
<evidence type="ECO:0000256" key="2">
    <source>
        <dbReference type="ARBA" id="ARBA00015195"/>
    </source>
</evidence>
<evidence type="ECO:0000256" key="10">
    <source>
        <dbReference type="SAM" id="Coils"/>
    </source>
</evidence>
<evidence type="ECO:0000256" key="5">
    <source>
        <dbReference type="ARBA" id="ARBA00023210"/>
    </source>
</evidence>
<dbReference type="SUPFAM" id="SSF102829">
    <property type="entry name" value="Cell division protein ZapA-like"/>
    <property type="match status" value="1"/>
</dbReference>
<evidence type="ECO:0000256" key="6">
    <source>
        <dbReference type="ARBA" id="ARBA00023306"/>
    </source>
</evidence>
<dbReference type="GO" id="GO:0043093">
    <property type="term" value="P:FtsZ-dependent cytokinesis"/>
    <property type="evidence" value="ECO:0007669"/>
    <property type="project" value="TreeGrafter"/>
</dbReference>
<dbReference type="PANTHER" id="PTHR34981">
    <property type="entry name" value="CELL DIVISION PROTEIN ZAPA"/>
    <property type="match status" value="1"/>
</dbReference>
<comment type="subunit">
    <text evidence="8">Homodimer. Interacts with FtsZ.</text>
</comment>
<name>A0A941JGG6_NIACI</name>
<comment type="caution">
    <text evidence="11">The sequence shown here is derived from an EMBL/GenBank/DDBJ whole genome shotgun (WGS) entry which is preliminary data.</text>
</comment>